<reference evidence="4" key="1">
    <citation type="submission" date="2017-06" db="EMBL/GenBank/DDBJ databases">
        <authorList>
            <person name="Varghese N."/>
            <person name="Submissions S."/>
        </authorList>
    </citation>
    <scope>NUCLEOTIDE SEQUENCE [LARGE SCALE GENOMIC DNA]</scope>
    <source>
        <strain evidence="4">DSM 11116</strain>
    </source>
</reference>
<keyword evidence="4" id="KW-1185">Reference proteome</keyword>
<gene>
    <name evidence="3" type="ORF">SAMN06265337_3022</name>
</gene>
<organism evidence="3 4">
    <name type="scientific">Hymenobacter gelipurpurascens</name>
    <dbReference type="NCBI Taxonomy" id="89968"/>
    <lineage>
        <taxon>Bacteria</taxon>
        <taxon>Pseudomonadati</taxon>
        <taxon>Bacteroidota</taxon>
        <taxon>Cytophagia</taxon>
        <taxon>Cytophagales</taxon>
        <taxon>Hymenobacteraceae</taxon>
        <taxon>Hymenobacter</taxon>
    </lineage>
</organism>
<keyword evidence="2" id="KW-0812">Transmembrane</keyword>
<dbReference type="EMBL" id="FYEW01000002">
    <property type="protein sequence ID" value="SNC75722.1"/>
    <property type="molecule type" value="Genomic_DNA"/>
</dbReference>
<proteinExistence type="predicted"/>
<keyword evidence="2" id="KW-1133">Transmembrane helix</keyword>
<feature type="compositionally biased region" description="Low complexity" evidence="1">
    <location>
        <begin position="104"/>
        <end position="123"/>
    </location>
</feature>
<protein>
    <recommendedName>
        <fullName evidence="5">Outer membrane protein beta-barrel domain-containing protein</fullName>
    </recommendedName>
</protein>
<name>A0A212UBQ0_9BACT</name>
<dbReference type="Proteomes" id="UP000198131">
    <property type="component" value="Unassembled WGS sequence"/>
</dbReference>
<dbReference type="AlphaFoldDB" id="A0A212UBQ0"/>
<evidence type="ECO:0000313" key="3">
    <source>
        <dbReference type="EMBL" id="SNC75722.1"/>
    </source>
</evidence>
<evidence type="ECO:0000313" key="4">
    <source>
        <dbReference type="Proteomes" id="UP000198131"/>
    </source>
</evidence>
<accession>A0A212UBQ0</accession>
<feature type="compositionally biased region" description="Polar residues" evidence="1">
    <location>
        <begin position="90"/>
        <end position="103"/>
    </location>
</feature>
<keyword evidence="2" id="KW-0472">Membrane</keyword>
<sequence>MPHDPRPTGDLEHLFRQTFAEAEIQPRTSLWEQLDHELVVQQNDTYRKRLVVHRWVAAACLLLALGFGGWAALRQLGKGPSAELAVATGSAGSRSTDFGATTQAETSAATRRGTSSSALGGLGQSAAATEESAGMLAAALGQSGASASAEATAPGSRYSHYSSADGYTAAGAGNEVAYEGGRLGGSYTSAAAANGYSGSQHGINYGFASQGQYGAGTSSTDILSLAYLQARLRNSLGLGLPDTLKPSLLARPNSAAAQLASVAAPTPEQPQTTPKLWHRLKLGGTYAASSYNPNINFSQADGRQNADAVTMALNRYYREDAETEYRSNLRPGLGQRLALTVDYALNKSLRLGSGIEVAEQRSTSATSYGFLDGQQPATSSSNLFRAAPSNYAAAPQVARATSFRYRSVGVPVTLHYGSTKAGASLYAKVGAAVNLLMSTHSELEGSPEATRTYTRSSSDLPYRKVMASLRGGAGVRYQPATATWSMAIGPVAEAGLTTLNANPNQATLHQSRPYSFGIEASVEFGATRPVVALH</sequence>
<feature type="transmembrane region" description="Helical" evidence="2">
    <location>
        <begin position="55"/>
        <end position="73"/>
    </location>
</feature>
<evidence type="ECO:0000256" key="1">
    <source>
        <dbReference type="SAM" id="MobiDB-lite"/>
    </source>
</evidence>
<evidence type="ECO:0008006" key="5">
    <source>
        <dbReference type="Google" id="ProtNLM"/>
    </source>
</evidence>
<evidence type="ECO:0000256" key="2">
    <source>
        <dbReference type="SAM" id="Phobius"/>
    </source>
</evidence>
<feature type="region of interest" description="Disordered" evidence="1">
    <location>
        <begin position="90"/>
        <end position="123"/>
    </location>
</feature>